<dbReference type="AlphaFoldDB" id="A0AAN9II79"/>
<reference evidence="2 3" key="1">
    <citation type="submission" date="2024-01" db="EMBL/GenBank/DDBJ databases">
        <title>The genomes of 5 underutilized Papilionoideae crops provide insights into root nodulation and disease resistanc.</title>
        <authorList>
            <person name="Yuan L."/>
        </authorList>
    </citation>
    <scope>NUCLEOTIDE SEQUENCE [LARGE SCALE GENOMIC DNA]</scope>
    <source>
        <strain evidence="2">ZHUSHIDOU_FW_LH</strain>
        <tissue evidence="2">Leaf</tissue>
    </source>
</reference>
<sequence length="149" mass="16747">MLNTLRHLGYQAMFRIILKLEPPRAHAKPSMSLGIPSNVSDLSKEPPRAHAKPSMSLGIPSNVSNLSKEPHYVFPLPYHLLTCDLRLASPFFSPAKSLLRSSLRRNRSSHPAKSLIVLLTRVFSENQNAFSASTELADTVNDNYWFVYD</sequence>
<proteinExistence type="predicted"/>
<organism evidence="2 3">
    <name type="scientific">Crotalaria pallida</name>
    <name type="common">Smooth rattlebox</name>
    <name type="synonym">Crotalaria striata</name>
    <dbReference type="NCBI Taxonomy" id="3830"/>
    <lineage>
        <taxon>Eukaryota</taxon>
        <taxon>Viridiplantae</taxon>
        <taxon>Streptophyta</taxon>
        <taxon>Embryophyta</taxon>
        <taxon>Tracheophyta</taxon>
        <taxon>Spermatophyta</taxon>
        <taxon>Magnoliopsida</taxon>
        <taxon>eudicotyledons</taxon>
        <taxon>Gunneridae</taxon>
        <taxon>Pentapetalae</taxon>
        <taxon>rosids</taxon>
        <taxon>fabids</taxon>
        <taxon>Fabales</taxon>
        <taxon>Fabaceae</taxon>
        <taxon>Papilionoideae</taxon>
        <taxon>50 kb inversion clade</taxon>
        <taxon>genistoids sensu lato</taxon>
        <taxon>core genistoids</taxon>
        <taxon>Crotalarieae</taxon>
        <taxon>Crotalaria</taxon>
    </lineage>
</organism>
<feature type="region of interest" description="Disordered" evidence="1">
    <location>
        <begin position="26"/>
        <end position="55"/>
    </location>
</feature>
<gene>
    <name evidence="2" type="ORF">RIF29_10081</name>
</gene>
<evidence type="ECO:0000313" key="3">
    <source>
        <dbReference type="Proteomes" id="UP001372338"/>
    </source>
</evidence>
<protein>
    <submittedName>
        <fullName evidence="2">Uncharacterized protein</fullName>
    </submittedName>
</protein>
<dbReference type="Proteomes" id="UP001372338">
    <property type="component" value="Unassembled WGS sequence"/>
</dbReference>
<dbReference type="EMBL" id="JAYWIO010000002">
    <property type="protein sequence ID" value="KAK7281798.1"/>
    <property type="molecule type" value="Genomic_DNA"/>
</dbReference>
<keyword evidence="3" id="KW-1185">Reference proteome</keyword>
<name>A0AAN9II79_CROPI</name>
<accession>A0AAN9II79</accession>
<comment type="caution">
    <text evidence="2">The sequence shown here is derived from an EMBL/GenBank/DDBJ whole genome shotgun (WGS) entry which is preliminary data.</text>
</comment>
<evidence type="ECO:0000313" key="2">
    <source>
        <dbReference type="EMBL" id="KAK7281798.1"/>
    </source>
</evidence>
<evidence type="ECO:0000256" key="1">
    <source>
        <dbReference type="SAM" id="MobiDB-lite"/>
    </source>
</evidence>